<reference evidence="1" key="1">
    <citation type="journal article" date="2023" name="G3 (Bethesda)">
        <title>Whole genome assembly and annotation of the endangered Caribbean coral Acropora cervicornis.</title>
        <authorList>
            <person name="Selwyn J.D."/>
            <person name="Vollmer S.V."/>
        </authorList>
    </citation>
    <scope>NUCLEOTIDE SEQUENCE</scope>
    <source>
        <strain evidence="1">K2</strain>
    </source>
</reference>
<accession>A0AAD9Q889</accession>
<name>A0AAD9Q889_ACRCE</name>
<dbReference type="AlphaFoldDB" id="A0AAD9Q889"/>
<dbReference type="EMBL" id="JARQWQ010000057">
    <property type="protein sequence ID" value="KAK2556150.1"/>
    <property type="molecule type" value="Genomic_DNA"/>
</dbReference>
<comment type="caution">
    <text evidence="1">The sequence shown here is derived from an EMBL/GenBank/DDBJ whole genome shotgun (WGS) entry which is preliminary data.</text>
</comment>
<evidence type="ECO:0000313" key="2">
    <source>
        <dbReference type="Proteomes" id="UP001249851"/>
    </source>
</evidence>
<protein>
    <submittedName>
        <fullName evidence="1">Uncharacterized protein</fullName>
    </submittedName>
</protein>
<proteinExistence type="predicted"/>
<sequence length="100" mass="11170">MEIAVFKTRLRDHKISGIACQLYEARKVNRKSNFQEFVPSVQNIDSNLGLIHTCDVSKVGEGKHVETRFGESPARLFGSYQLAFQESNVKVACNIPVNSA</sequence>
<gene>
    <name evidence="1" type="ORF">P5673_021732</name>
</gene>
<organism evidence="1 2">
    <name type="scientific">Acropora cervicornis</name>
    <name type="common">Staghorn coral</name>
    <dbReference type="NCBI Taxonomy" id="6130"/>
    <lineage>
        <taxon>Eukaryota</taxon>
        <taxon>Metazoa</taxon>
        <taxon>Cnidaria</taxon>
        <taxon>Anthozoa</taxon>
        <taxon>Hexacorallia</taxon>
        <taxon>Scleractinia</taxon>
        <taxon>Astrocoeniina</taxon>
        <taxon>Acroporidae</taxon>
        <taxon>Acropora</taxon>
    </lineage>
</organism>
<keyword evidence="2" id="KW-1185">Reference proteome</keyword>
<evidence type="ECO:0000313" key="1">
    <source>
        <dbReference type="EMBL" id="KAK2556150.1"/>
    </source>
</evidence>
<reference evidence="1" key="2">
    <citation type="journal article" date="2023" name="Science">
        <title>Genomic signatures of disease resistance in endangered staghorn corals.</title>
        <authorList>
            <person name="Vollmer S.V."/>
            <person name="Selwyn J.D."/>
            <person name="Despard B.A."/>
            <person name="Roesel C.L."/>
        </authorList>
    </citation>
    <scope>NUCLEOTIDE SEQUENCE</scope>
    <source>
        <strain evidence="1">K2</strain>
    </source>
</reference>
<dbReference type="Proteomes" id="UP001249851">
    <property type="component" value="Unassembled WGS sequence"/>
</dbReference>